<keyword evidence="3" id="KW-0808">Transferase</keyword>
<evidence type="ECO:0000256" key="7">
    <source>
        <dbReference type="SAM" id="MobiDB-lite"/>
    </source>
</evidence>
<reference evidence="8" key="1">
    <citation type="submission" date="2025-08" db="UniProtKB">
        <authorList>
            <consortium name="Ensembl"/>
        </authorList>
    </citation>
    <scope>IDENTIFICATION</scope>
</reference>
<reference evidence="8" key="2">
    <citation type="submission" date="2025-09" db="UniProtKB">
        <authorList>
            <consortium name="Ensembl"/>
        </authorList>
    </citation>
    <scope>IDENTIFICATION</scope>
</reference>
<dbReference type="Gene3D" id="3.40.50.720">
    <property type="entry name" value="NAD(P)-binding Rossmann-like Domain"/>
    <property type="match status" value="1"/>
</dbReference>
<evidence type="ECO:0000256" key="5">
    <source>
        <dbReference type="ARBA" id="ARBA00023027"/>
    </source>
</evidence>
<proteinExistence type="inferred from homology"/>
<dbReference type="GO" id="GO:0016740">
    <property type="term" value="F:transferase activity"/>
    <property type="evidence" value="ECO:0007669"/>
    <property type="project" value="UniProtKB-KW"/>
</dbReference>
<dbReference type="GO" id="GO:0030890">
    <property type="term" value="P:positive regulation of B cell proliferation"/>
    <property type="evidence" value="ECO:0007669"/>
    <property type="project" value="TreeGrafter"/>
</dbReference>
<dbReference type="GO" id="GO:0061809">
    <property type="term" value="F:NAD+ nucleosidase activity, cyclic ADP-ribose generating"/>
    <property type="evidence" value="ECO:0007669"/>
    <property type="project" value="UniProtKB-EC"/>
</dbReference>
<dbReference type="AlphaFoldDB" id="A0A8C6WUT9"/>
<protein>
    <recommendedName>
        <fullName evidence="2">ADP-ribosyl cyclase/cyclic ADP-ribose hydrolase</fullName>
        <ecNumber evidence="2">3.2.2.6</ecNumber>
    </recommendedName>
</protein>
<evidence type="ECO:0000256" key="2">
    <source>
        <dbReference type="ARBA" id="ARBA00011982"/>
    </source>
</evidence>
<dbReference type="Ensembl" id="ENSNMLT00000037371.1">
    <property type="protein sequence ID" value="ENSNMLP00000033542.1"/>
    <property type="gene ID" value="ENSNMLG00000020965.1"/>
</dbReference>
<dbReference type="EC" id="3.2.2.6" evidence="2"/>
<dbReference type="Gene3D" id="1.20.82.10">
    <property type="entry name" value="ADP Ribosyl Cyclase, Chain A, domain 1"/>
    <property type="match status" value="1"/>
</dbReference>
<evidence type="ECO:0000256" key="4">
    <source>
        <dbReference type="ARBA" id="ARBA00022801"/>
    </source>
</evidence>
<dbReference type="InterPro" id="IPR003193">
    <property type="entry name" value="ADP-ribosyl_cyclase"/>
</dbReference>
<feature type="region of interest" description="Disordered" evidence="7">
    <location>
        <begin position="1"/>
        <end position="33"/>
    </location>
</feature>
<evidence type="ECO:0000313" key="8">
    <source>
        <dbReference type="Ensembl" id="ENSNMLP00000033542.1"/>
    </source>
</evidence>
<keyword evidence="9" id="KW-1185">Reference proteome</keyword>
<accession>A0A8C6WUT9</accession>
<comment type="similarity">
    <text evidence="1">Belongs to the ADP-ribosyl cyclase family.</text>
</comment>
<dbReference type="Pfam" id="PF02267">
    <property type="entry name" value="Rib_hydrolayse"/>
    <property type="match status" value="1"/>
</dbReference>
<dbReference type="Proteomes" id="UP000694523">
    <property type="component" value="Unplaced"/>
</dbReference>
<keyword evidence="5" id="KW-0520">NAD</keyword>
<name>A0A8C6WUT9_9GOBI</name>
<feature type="compositionally biased region" description="Basic and acidic residues" evidence="7">
    <location>
        <begin position="23"/>
        <end position="33"/>
    </location>
</feature>
<dbReference type="GO" id="GO:0005886">
    <property type="term" value="C:plasma membrane"/>
    <property type="evidence" value="ECO:0007669"/>
    <property type="project" value="TreeGrafter"/>
</dbReference>
<evidence type="ECO:0000256" key="6">
    <source>
        <dbReference type="ARBA" id="ARBA00023157"/>
    </source>
</evidence>
<organism evidence="8 9">
    <name type="scientific">Neogobius melanostomus</name>
    <name type="common">round goby</name>
    <dbReference type="NCBI Taxonomy" id="47308"/>
    <lineage>
        <taxon>Eukaryota</taxon>
        <taxon>Metazoa</taxon>
        <taxon>Chordata</taxon>
        <taxon>Craniata</taxon>
        <taxon>Vertebrata</taxon>
        <taxon>Euteleostomi</taxon>
        <taxon>Actinopterygii</taxon>
        <taxon>Neopterygii</taxon>
        <taxon>Teleostei</taxon>
        <taxon>Neoteleostei</taxon>
        <taxon>Acanthomorphata</taxon>
        <taxon>Gobiaria</taxon>
        <taxon>Gobiiformes</taxon>
        <taxon>Gobioidei</taxon>
        <taxon>Gobiidae</taxon>
        <taxon>Benthophilinae</taxon>
        <taxon>Neogobiini</taxon>
        <taxon>Neogobius</taxon>
    </lineage>
</organism>
<dbReference type="PANTHER" id="PTHR10912">
    <property type="entry name" value="ADP-RIBOSYL CYCLASE"/>
    <property type="match status" value="1"/>
</dbReference>
<evidence type="ECO:0000256" key="1">
    <source>
        <dbReference type="ARBA" id="ARBA00005406"/>
    </source>
</evidence>
<keyword evidence="4" id="KW-0378">Hydrolase</keyword>
<keyword evidence="6" id="KW-1015">Disulfide bond</keyword>
<evidence type="ECO:0000256" key="3">
    <source>
        <dbReference type="ARBA" id="ARBA00022679"/>
    </source>
</evidence>
<evidence type="ECO:0000313" key="9">
    <source>
        <dbReference type="Proteomes" id="UP000694523"/>
    </source>
</evidence>
<dbReference type="SUPFAM" id="SSF52309">
    <property type="entry name" value="N-(deoxy)ribosyltransferase-like"/>
    <property type="match status" value="1"/>
</dbReference>
<dbReference type="GO" id="GO:0016849">
    <property type="term" value="F:phosphorus-oxygen lyase activity"/>
    <property type="evidence" value="ECO:0007669"/>
    <property type="project" value="TreeGrafter"/>
</dbReference>
<dbReference type="PANTHER" id="PTHR10912:SF9">
    <property type="entry name" value="ADP-RIBOSYL CYCLASE_CYCLIC ADP-RIBOSE HYDROLASE"/>
    <property type="match status" value="1"/>
</dbReference>
<sequence>MFKKQRTIFTSSHHCTARRAQKHTREGKRERGREYMTRPELTQVKVKERLQMRWILLAFNRVGSNDCAKIWSAFEQAYVSKDPCTVPPEAYNALLEAAPLHLPVLFWSKTKDLVHDFTDKSSCHVTLEDTLLGTVLDGVTWCGKEGSNETFTSVCPGWSDCDNNPVRSFWNKASASYAEVACGNVSVMLNGSILTPFSPVSIFASVEVKHFNPDVMNSLNVILVAQEKVSNCTNASLKDLQKQLAQGIAYSCQEVPE</sequence>